<evidence type="ECO:0000313" key="2">
    <source>
        <dbReference type="Proteomes" id="UP001367676"/>
    </source>
</evidence>
<dbReference type="AlphaFoldDB" id="A0AAN9Y2I3"/>
<keyword evidence="2" id="KW-1185">Reference proteome</keyword>
<gene>
    <name evidence="1" type="ORF">V9T40_004915</name>
</gene>
<organism evidence="1 2">
    <name type="scientific">Parthenolecanium corni</name>
    <dbReference type="NCBI Taxonomy" id="536013"/>
    <lineage>
        <taxon>Eukaryota</taxon>
        <taxon>Metazoa</taxon>
        <taxon>Ecdysozoa</taxon>
        <taxon>Arthropoda</taxon>
        <taxon>Hexapoda</taxon>
        <taxon>Insecta</taxon>
        <taxon>Pterygota</taxon>
        <taxon>Neoptera</taxon>
        <taxon>Paraneoptera</taxon>
        <taxon>Hemiptera</taxon>
        <taxon>Sternorrhyncha</taxon>
        <taxon>Coccoidea</taxon>
        <taxon>Coccidae</taxon>
        <taxon>Parthenolecanium</taxon>
    </lineage>
</organism>
<name>A0AAN9Y2I3_9HEMI</name>
<evidence type="ECO:0000313" key="1">
    <source>
        <dbReference type="EMBL" id="KAK7583952.1"/>
    </source>
</evidence>
<proteinExistence type="predicted"/>
<accession>A0AAN9Y2I3</accession>
<reference evidence="1 2" key="1">
    <citation type="submission" date="2024-03" db="EMBL/GenBank/DDBJ databases">
        <title>Adaptation during the transition from Ophiocordyceps entomopathogen to insect associate is accompanied by gene loss and intensified selection.</title>
        <authorList>
            <person name="Ward C.M."/>
            <person name="Onetto C.A."/>
            <person name="Borneman A.R."/>
        </authorList>
    </citation>
    <scope>NUCLEOTIDE SEQUENCE [LARGE SCALE GENOMIC DNA]</scope>
    <source>
        <strain evidence="1">AWRI1</strain>
        <tissue evidence="1">Single Adult Female</tissue>
    </source>
</reference>
<dbReference type="EMBL" id="JBBCAQ010000032">
    <property type="protein sequence ID" value="KAK7583952.1"/>
    <property type="molecule type" value="Genomic_DNA"/>
</dbReference>
<comment type="caution">
    <text evidence="1">The sequence shown here is derived from an EMBL/GenBank/DDBJ whole genome shotgun (WGS) entry which is preliminary data.</text>
</comment>
<protein>
    <submittedName>
        <fullName evidence="1">Uncharacterized protein</fullName>
    </submittedName>
</protein>
<dbReference type="Proteomes" id="UP001367676">
    <property type="component" value="Unassembled WGS sequence"/>
</dbReference>
<sequence>MEEHEETIMTSNTFLHLKDSFEGVERTLHAEGNEAGRSAIVNCISLTSHTVQQIIFRLKEQKSQQKNPPDELQGWKKNRAATLNGAEEKFAIGVQAGQQVEVDDSCVHYCYKLPEDDNSHQQHFCIFVRL</sequence>